<evidence type="ECO:0000256" key="1">
    <source>
        <dbReference type="SAM" id="MobiDB-lite"/>
    </source>
</evidence>
<protein>
    <submittedName>
        <fullName evidence="2">Uncharacterized protein</fullName>
    </submittedName>
</protein>
<evidence type="ECO:0000313" key="3">
    <source>
        <dbReference type="Proteomes" id="UP000246464"/>
    </source>
</evidence>
<reference evidence="2 3" key="1">
    <citation type="submission" date="2017-12" db="EMBL/GenBank/DDBJ databases">
        <title>Integrating genomic resources of turbot (Scophthalmus maximus) in depth evaluation of genetic and physical mapping variation across individuals.</title>
        <authorList>
            <person name="Martinez P."/>
        </authorList>
    </citation>
    <scope>NUCLEOTIDE SEQUENCE [LARGE SCALE GENOMIC DNA]</scope>
</reference>
<name>A0A2U9CUS3_SCOMX</name>
<accession>A0A2U9CUS3</accession>
<sequence length="85" mass="9288">MPDFWKKKKVLVVVVSVGTGAGARERGTPPRTLSSEPHEVTGVGGIRCRTAWSRGPGGPELWISTTLDELKVHRERGRKRARAAV</sequence>
<evidence type="ECO:0000313" key="2">
    <source>
        <dbReference type="EMBL" id="AWP19396.1"/>
    </source>
</evidence>
<proteinExistence type="predicted"/>
<keyword evidence="3" id="KW-1185">Reference proteome</keyword>
<dbReference type="EMBL" id="CP026261">
    <property type="protein sequence ID" value="AWP19396.1"/>
    <property type="molecule type" value="Genomic_DNA"/>
</dbReference>
<dbReference type="AlphaFoldDB" id="A0A2U9CUS3"/>
<feature type="region of interest" description="Disordered" evidence="1">
    <location>
        <begin position="19"/>
        <end position="41"/>
    </location>
</feature>
<dbReference type="Proteomes" id="UP000246464">
    <property type="component" value="Chromosome 19"/>
</dbReference>
<gene>
    <name evidence="2" type="ORF">SMAX5B_016021</name>
</gene>
<organism evidence="2 3">
    <name type="scientific">Scophthalmus maximus</name>
    <name type="common">Turbot</name>
    <name type="synonym">Psetta maxima</name>
    <dbReference type="NCBI Taxonomy" id="52904"/>
    <lineage>
        <taxon>Eukaryota</taxon>
        <taxon>Metazoa</taxon>
        <taxon>Chordata</taxon>
        <taxon>Craniata</taxon>
        <taxon>Vertebrata</taxon>
        <taxon>Euteleostomi</taxon>
        <taxon>Actinopterygii</taxon>
        <taxon>Neopterygii</taxon>
        <taxon>Teleostei</taxon>
        <taxon>Neoteleostei</taxon>
        <taxon>Acanthomorphata</taxon>
        <taxon>Carangaria</taxon>
        <taxon>Pleuronectiformes</taxon>
        <taxon>Pleuronectoidei</taxon>
        <taxon>Scophthalmidae</taxon>
        <taxon>Scophthalmus</taxon>
    </lineage>
</organism>